<comment type="caution">
    <text evidence="1">The sequence shown here is derived from an EMBL/GenBank/DDBJ whole genome shotgun (WGS) entry which is preliminary data.</text>
</comment>
<proteinExistence type="predicted"/>
<dbReference type="EMBL" id="JBHMBH010000019">
    <property type="protein sequence ID" value="MFB9714038.1"/>
    <property type="molecule type" value="Genomic_DNA"/>
</dbReference>
<dbReference type="Proteomes" id="UP001589536">
    <property type="component" value="Unassembled WGS sequence"/>
</dbReference>
<sequence>MAHTPLSVETVDGSTQVTVHGLLQMTLLADGTVQIDLDGKRIEVVRNMSINQLIIRHERNDADGTHAMTPVTSVG</sequence>
<gene>
    <name evidence="1" type="ORF">ACFFPI_07690</name>
</gene>
<accession>A0ABV5UNE9</accession>
<evidence type="ECO:0000313" key="2">
    <source>
        <dbReference type="Proteomes" id="UP001589536"/>
    </source>
</evidence>
<keyword evidence="2" id="KW-1185">Reference proteome</keyword>
<evidence type="ECO:0000313" key="1">
    <source>
        <dbReference type="EMBL" id="MFB9714038.1"/>
    </source>
</evidence>
<protein>
    <submittedName>
        <fullName evidence="1">Uncharacterized protein</fullName>
    </submittedName>
</protein>
<reference evidence="1 2" key="1">
    <citation type="submission" date="2024-09" db="EMBL/GenBank/DDBJ databases">
        <authorList>
            <person name="Sun Q."/>
            <person name="Mori K."/>
        </authorList>
    </citation>
    <scope>NUCLEOTIDE SEQUENCE [LARGE SCALE GENOMIC DNA]</scope>
    <source>
        <strain evidence="1 2">JCM 13519</strain>
    </source>
</reference>
<name>A0ABV5UNE9_9MICC</name>
<dbReference type="RefSeq" id="WP_345042909.1">
    <property type="nucleotide sequence ID" value="NZ_BAABED010000001.1"/>
</dbReference>
<organism evidence="1 2">
    <name type="scientific">Arthrobacter methylotrophus</name>
    <dbReference type="NCBI Taxonomy" id="121291"/>
    <lineage>
        <taxon>Bacteria</taxon>
        <taxon>Bacillati</taxon>
        <taxon>Actinomycetota</taxon>
        <taxon>Actinomycetes</taxon>
        <taxon>Micrococcales</taxon>
        <taxon>Micrococcaceae</taxon>
        <taxon>Arthrobacter</taxon>
    </lineage>
</organism>